<dbReference type="AlphaFoldDB" id="A0A7V0NEI0"/>
<dbReference type="EMBL" id="DQWQ01000088">
    <property type="protein sequence ID" value="HDD35557.1"/>
    <property type="molecule type" value="Genomic_DNA"/>
</dbReference>
<protein>
    <recommendedName>
        <fullName evidence="1">HTH cro/C1-type domain-containing protein</fullName>
    </recommendedName>
</protein>
<dbReference type="Proteomes" id="UP000885706">
    <property type="component" value="Unassembled WGS sequence"/>
</dbReference>
<evidence type="ECO:0000313" key="2">
    <source>
        <dbReference type="EMBL" id="HDD35557.1"/>
    </source>
</evidence>
<organism evidence="2">
    <name type="scientific">Desulfofervidus auxilii</name>
    <dbReference type="NCBI Taxonomy" id="1621989"/>
    <lineage>
        <taxon>Bacteria</taxon>
        <taxon>Pseudomonadati</taxon>
        <taxon>Thermodesulfobacteriota</taxon>
        <taxon>Candidatus Desulfofervidia</taxon>
        <taxon>Candidatus Desulfofervidales</taxon>
        <taxon>Candidatus Desulfofervidaceae</taxon>
        <taxon>Candidatus Desulfofervidus</taxon>
    </lineage>
</organism>
<dbReference type="PROSITE" id="PS50943">
    <property type="entry name" value="HTH_CROC1"/>
    <property type="match status" value="1"/>
</dbReference>
<reference evidence="2" key="1">
    <citation type="journal article" date="2020" name="mSystems">
        <title>Genome- and Community-Level Interaction Insights into Carbon Utilization and Element Cycling Functions of Hydrothermarchaeota in Hydrothermal Sediment.</title>
        <authorList>
            <person name="Zhou Z."/>
            <person name="Liu Y."/>
            <person name="Xu W."/>
            <person name="Pan J."/>
            <person name="Luo Z.H."/>
            <person name="Li M."/>
        </authorList>
    </citation>
    <scope>NUCLEOTIDE SEQUENCE [LARGE SCALE GENOMIC DNA]</scope>
    <source>
        <strain evidence="2">HyVt-113</strain>
    </source>
</reference>
<sequence>MTIKDIYVAINKISPVHYDTIVKILRRKRRPSPELAKNLEKVTNIPRLAWLYPDEYYNPLIAQYSKKEKQNKSKKEQKLDNG</sequence>
<proteinExistence type="predicted"/>
<gene>
    <name evidence="2" type="ORF">ENF30_02020</name>
</gene>
<dbReference type="GO" id="GO:0003677">
    <property type="term" value="F:DNA binding"/>
    <property type="evidence" value="ECO:0007669"/>
    <property type="project" value="InterPro"/>
</dbReference>
<evidence type="ECO:0000259" key="1">
    <source>
        <dbReference type="PROSITE" id="PS50943"/>
    </source>
</evidence>
<comment type="caution">
    <text evidence="2">The sequence shown here is derived from an EMBL/GenBank/DDBJ whole genome shotgun (WGS) entry which is preliminary data.</text>
</comment>
<feature type="domain" description="HTH cro/C1-type" evidence="1">
    <location>
        <begin position="20"/>
        <end position="51"/>
    </location>
</feature>
<dbReference type="InterPro" id="IPR010982">
    <property type="entry name" value="Lambda_DNA-bd_dom_sf"/>
</dbReference>
<accession>A0A7V0NEI0</accession>
<dbReference type="InterPro" id="IPR001387">
    <property type="entry name" value="Cro/C1-type_HTH"/>
</dbReference>
<dbReference type="Gene3D" id="1.10.260.40">
    <property type="entry name" value="lambda repressor-like DNA-binding domains"/>
    <property type="match status" value="1"/>
</dbReference>
<name>A0A7V0NEI0_DESA2</name>